<keyword evidence="1" id="KW-0596">Phosphopantetheine</keyword>
<dbReference type="Gene3D" id="3.40.366.10">
    <property type="entry name" value="Malonyl-Coenzyme A Acyl Carrier Protein, domain 2"/>
    <property type="match status" value="1"/>
</dbReference>
<keyword evidence="3" id="KW-0436">Ligase</keyword>
<organism evidence="8 9">
    <name type="scientific">Hymenoscyphus fraxineus</name>
    <dbReference type="NCBI Taxonomy" id="746836"/>
    <lineage>
        <taxon>Eukaryota</taxon>
        <taxon>Fungi</taxon>
        <taxon>Dikarya</taxon>
        <taxon>Ascomycota</taxon>
        <taxon>Pezizomycotina</taxon>
        <taxon>Leotiomycetes</taxon>
        <taxon>Helotiales</taxon>
        <taxon>Helotiaceae</taxon>
        <taxon>Hymenoscyphus</taxon>
    </lineage>
</organism>
<dbReference type="SMART" id="SM00825">
    <property type="entry name" value="PKS_KS"/>
    <property type="match status" value="1"/>
</dbReference>
<dbReference type="Gene3D" id="1.10.1200.10">
    <property type="entry name" value="ACP-like"/>
    <property type="match status" value="1"/>
</dbReference>
<dbReference type="InterPro" id="IPR045851">
    <property type="entry name" value="AMP-bd_C_sf"/>
</dbReference>
<dbReference type="Gene3D" id="3.30.559.10">
    <property type="entry name" value="Chloramphenicol acetyltransferase-like domain"/>
    <property type="match status" value="1"/>
</dbReference>
<dbReference type="Pfam" id="PF00698">
    <property type="entry name" value="Acyl_transf_1"/>
    <property type="match status" value="1"/>
</dbReference>
<dbReference type="OrthoDB" id="329835at2759"/>
<dbReference type="EMBL" id="CAJVRL010000038">
    <property type="protein sequence ID" value="CAG8950778.1"/>
    <property type="molecule type" value="Genomic_DNA"/>
</dbReference>
<dbReference type="Pfam" id="PF08659">
    <property type="entry name" value="KR"/>
    <property type="match status" value="1"/>
</dbReference>
<dbReference type="Gene3D" id="3.30.559.30">
    <property type="entry name" value="Nonribosomal peptide synthetase, condensation domain"/>
    <property type="match status" value="1"/>
</dbReference>
<dbReference type="Pfam" id="PF02801">
    <property type="entry name" value="Ketoacyl-synt_C"/>
    <property type="match status" value="1"/>
</dbReference>
<name>A0A9N9KPL6_9HELO</name>
<dbReference type="SMART" id="SM00827">
    <property type="entry name" value="PKS_AT"/>
    <property type="match status" value="1"/>
</dbReference>
<dbReference type="InterPro" id="IPR011032">
    <property type="entry name" value="GroES-like_sf"/>
</dbReference>
<dbReference type="SUPFAM" id="SSF52777">
    <property type="entry name" value="CoA-dependent acyltransferases"/>
    <property type="match status" value="2"/>
</dbReference>
<dbReference type="InterPro" id="IPR013120">
    <property type="entry name" value="FAR_NAD-bd"/>
</dbReference>
<dbReference type="InterPro" id="IPR014043">
    <property type="entry name" value="Acyl_transferase_dom"/>
</dbReference>
<dbReference type="Gene3D" id="3.40.50.720">
    <property type="entry name" value="NAD(P)-binding Rossmann-like Domain"/>
    <property type="match status" value="2"/>
</dbReference>
<keyword evidence="9" id="KW-1185">Reference proteome</keyword>
<dbReference type="GO" id="GO:0044550">
    <property type="term" value="P:secondary metabolite biosynthetic process"/>
    <property type="evidence" value="ECO:0007669"/>
    <property type="project" value="UniProtKB-ARBA"/>
</dbReference>
<evidence type="ECO:0000256" key="3">
    <source>
        <dbReference type="ARBA" id="ARBA00022598"/>
    </source>
</evidence>
<dbReference type="Gene3D" id="3.90.180.10">
    <property type="entry name" value="Medium-chain alcohol dehydrogenases, catalytic domain"/>
    <property type="match status" value="1"/>
</dbReference>
<feature type="domain" description="Carrier" evidence="6">
    <location>
        <begin position="3199"/>
        <end position="3275"/>
    </location>
</feature>
<dbReference type="Pfam" id="PF07993">
    <property type="entry name" value="NAD_binding_4"/>
    <property type="match status" value="1"/>
</dbReference>
<dbReference type="CDD" id="cd00833">
    <property type="entry name" value="PKS"/>
    <property type="match status" value="1"/>
</dbReference>
<reference evidence="8" key="1">
    <citation type="submission" date="2021-07" db="EMBL/GenBank/DDBJ databases">
        <authorList>
            <person name="Durling M."/>
        </authorList>
    </citation>
    <scope>NUCLEOTIDE SEQUENCE</scope>
</reference>
<evidence type="ECO:0000259" key="6">
    <source>
        <dbReference type="PROSITE" id="PS50075"/>
    </source>
</evidence>
<proteinExistence type="predicted"/>
<dbReference type="SUPFAM" id="SSF47336">
    <property type="entry name" value="ACP-like"/>
    <property type="match status" value="2"/>
</dbReference>
<dbReference type="Pfam" id="PF00501">
    <property type="entry name" value="AMP-binding"/>
    <property type="match status" value="1"/>
</dbReference>
<dbReference type="InterPro" id="IPR020841">
    <property type="entry name" value="PKS_Beta-ketoAc_synthase_dom"/>
</dbReference>
<dbReference type="InterPro" id="IPR016036">
    <property type="entry name" value="Malonyl_transacylase_ACP-bd"/>
</dbReference>
<dbReference type="Gene3D" id="3.40.47.10">
    <property type="match status" value="1"/>
</dbReference>
<keyword evidence="4" id="KW-0808">Transferase</keyword>
<dbReference type="InterPro" id="IPR014031">
    <property type="entry name" value="Ketoacyl_synth_C"/>
</dbReference>
<dbReference type="Pfam" id="PF00109">
    <property type="entry name" value="ketoacyl-synt"/>
    <property type="match status" value="1"/>
</dbReference>
<dbReference type="InterPro" id="IPR009081">
    <property type="entry name" value="PP-bd_ACP"/>
</dbReference>
<dbReference type="Gene3D" id="3.30.300.30">
    <property type="match status" value="1"/>
</dbReference>
<dbReference type="PANTHER" id="PTHR43775:SF37">
    <property type="entry name" value="SI:DKEY-61P9.11"/>
    <property type="match status" value="1"/>
</dbReference>
<evidence type="ECO:0000256" key="5">
    <source>
        <dbReference type="ARBA" id="ARBA00023268"/>
    </source>
</evidence>
<dbReference type="InterPro" id="IPR001227">
    <property type="entry name" value="Ac_transferase_dom_sf"/>
</dbReference>
<dbReference type="PROSITE" id="PS00606">
    <property type="entry name" value="KS3_1"/>
    <property type="match status" value="1"/>
</dbReference>
<dbReference type="CDD" id="cd05930">
    <property type="entry name" value="A_NRPS"/>
    <property type="match status" value="1"/>
</dbReference>
<dbReference type="Pfam" id="PF16197">
    <property type="entry name" value="KAsynt_C_assoc"/>
    <property type="match status" value="1"/>
</dbReference>
<dbReference type="InterPro" id="IPR057326">
    <property type="entry name" value="KR_dom"/>
</dbReference>
<dbReference type="InterPro" id="IPR014030">
    <property type="entry name" value="Ketoacyl_synth_N"/>
</dbReference>
<dbReference type="InterPro" id="IPR032821">
    <property type="entry name" value="PKS_assoc"/>
</dbReference>
<protein>
    <recommendedName>
        <fullName evidence="10">Polyketide synthase</fullName>
    </recommendedName>
</protein>
<dbReference type="SUPFAM" id="SSF51735">
    <property type="entry name" value="NAD(P)-binding Rossmann-fold domains"/>
    <property type="match status" value="2"/>
</dbReference>
<dbReference type="InterPro" id="IPR023213">
    <property type="entry name" value="CAT-like_dom_sf"/>
</dbReference>
<dbReference type="GO" id="GO:0004315">
    <property type="term" value="F:3-oxoacyl-[acyl-carrier-protein] synthase activity"/>
    <property type="evidence" value="ECO:0007669"/>
    <property type="project" value="InterPro"/>
</dbReference>
<evidence type="ECO:0000256" key="2">
    <source>
        <dbReference type="ARBA" id="ARBA00022553"/>
    </source>
</evidence>
<evidence type="ECO:0000313" key="8">
    <source>
        <dbReference type="EMBL" id="CAG8950778.1"/>
    </source>
</evidence>
<dbReference type="GO" id="GO:0031177">
    <property type="term" value="F:phosphopantetheine binding"/>
    <property type="evidence" value="ECO:0007669"/>
    <property type="project" value="InterPro"/>
</dbReference>
<evidence type="ECO:0000256" key="1">
    <source>
        <dbReference type="ARBA" id="ARBA00022450"/>
    </source>
</evidence>
<gene>
    <name evidence="8" type="ORF">HYFRA_00002991</name>
</gene>
<dbReference type="GO" id="GO:0006633">
    <property type="term" value="P:fatty acid biosynthetic process"/>
    <property type="evidence" value="ECO:0007669"/>
    <property type="project" value="InterPro"/>
</dbReference>
<comment type="caution">
    <text evidence="8">The sequence shown here is derived from an EMBL/GenBank/DDBJ whole genome shotgun (WGS) entry which is preliminary data.</text>
</comment>
<dbReference type="InterPro" id="IPR050091">
    <property type="entry name" value="PKS_NRPS_Biosynth_Enz"/>
</dbReference>
<dbReference type="Gene3D" id="3.40.50.12780">
    <property type="entry name" value="N-terminal domain of ligase-like"/>
    <property type="match status" value="1"/>
</dbReference>
<evidence type="ECO:0000313" key="9">
    <source>
        <dbReference type="Proteomes" id="UP000696280"/>
    </source>
</evidence>
<dbReference type="InterPro" id="IPR016035">
    <property type="entry name" value="Acyl_Trfase/lysoPLipase"/>
</dbReference>
<dbReference type="InterPro" id="IPR018201">
    <property type="entry name" value="Ketoacyl_synth_AS"/>
</dbReference>
<dbReference type="InterPro" id="IPR020806">
    <property type="entry name" value="PKS_PP-bd"/>
</dbReference>
<dbReference type="SUPFAM" id="SSF55048">
    <property type="entry name" value="Probable ACP-binding domain of malonyl-CoA ACP transacylase"/>
    <property type="match status" value="1"/>
</dbReference>
<evidence type="ECO:0000259" key="7">
    <source>
        <dbReference type="PROSITE" id="PS52004"/>
    </source>
</evidence>
<sequence length="3716" mass="413669">MDNDRNCNDIAVIGMSCRVSGANSPSELWDMLASSKDTRQEIDRFNSAGFYSAKCGDQNGLTNVRHAYLLQDGIDKFDHSFFDISSTEAAAMDPQHRILLEVAYEAFEKAGISVEKLAGSNTAVYLGVSGSDYATSLQRDIDTLPKYHSTGSSVAICANRISHQFDLRGPSMVIDTACSSSATALHQALLALKAGDCSMALVGASNLILNPDTFVHLSSLGFLSPEGICHSFDSAADGYARGEGVLSVLLKPLPQAVKDGDPIRSIILGSAINQDGHTNGITLPSATRQKENMEMVYSKFGIDPAGIQYFEAHGTGTAVGDPLELSAITKTFGKSKRKHRLVIGSAKASVGHLEAGAALVGIIKTIECLERGMIPPQKHFSILNPKINSSHVQIPTSLLLWPDTGGFPRRAAVNSFGFGGTNCHIVLEHMPSQDIATIVIGNPYVFKVSAASESSLQLLARRYASYVSSNLPNLQSLAYTTLTRRSTLAKTQYIVASNHEELVKKLSNSTESQIWKKATLSDPMGFIFTGQGAQWYAMGATLLESSEIFQSVIDQCDRVLQSLPDKPEWKLRKELTQQLEHSSINMPVVAQTACTALQIGLVEIWKSWGIVPRFVIGHSSGEIAACYAAGGYSLQETILIAYYRGKYVQEYVSSDPESGAMCAVGLSEIDCVELLRGIMGYATIAAVNSPLNCTLSGDKSTIQDVQTECERRHIFCRKLRVDVAYHSLHMKVVAIDYKKSLDAVLGGAHCKKAEFTCDVFSTVLERPLSPMDLSSEYWVANLCSTVRFSSTLSASIKAYTCVSLVEIGPHPALKTPVNDIMSHHRSTKFHYFHSGKRNTSSFRSMLESAVEMMASGVEIDMSTLNSCKGEIEYKGGQRVLTDLPSYTWDHTKSHWGESRASRELRFREFPSHPILGWRDFGDNPHQMLWRNCPKAEKIPGIEDALHMFEYSASPAFCILMALEATSQVKKTRKLEKNNVYLKDIRFHSLLPLGAIGTGNLETCLSLIKDDESDNYTLTISALVGVPDESWKLCCSGKAQFVEGSPLSHEVKVPLVNDANKLQYIRNLGLFELHTFDDINIEKDKVAGYLNVSAQPLQPYDQFVRMATVLQIPELQMVSCGPVARHLVQHISSLQILPLEDDTQIGHVNSKHARLSTVRSTTSITYNMSPGVCAMFNGIHTKAHENVQLQPPLQSLFYVPRLLPDISCLDESRTMHVKYLFELISHKWPMCDIGLGEIPQEELKCIQIAINGLMTHERQNFRSVNSINSASPTLGGTKYHIIFGTGSWTSSHLSSIDVSNLSGLACVQQSSQGDGELFSRLYDTICQVTGISDVNWVLGRRKSLEEASNDKQDVHLQVFMPKTMGEIQNVERSNAKIVMLGDTGGINECVDSPSYGSHIIVLDCEDISLLVDDAKSNFLYWFQPLLANLKILVWVTTRTSSTPFGDVASSFIKTLLSEYPLLRATNLIIEDILAPDAMLDLGIDAHAKLLAGRKETEITIRESQTWITRYRHDDNLSASVGLQPPRISNYGRVGQFWEVIQAPAQRVAIRGDKRPKITMENVGMISIDITSSVIDHLDVVLVQDSVRLRGTEQRLGHFFSGIVNHSQDPIFLPSQRVVGWHNGAHCSHINISTSQVHKIPNEADTDIATAQYAAYSLALALIEGAARARDDEMVSIQIQGILGEALYRLCADMSINTCEEASNDCNFIIRFDINLGFSLNGRSIDITKYLESARIHRLIKQYLTPRYALFSELTTFGISEAQGAFEHAKSKPGNTILVRDDDQALDFWVSETPPVDLFKSDAIYILVGGLGGLGRHFMRWMIARGAKHIVTFSRRGMKSPGAEEAISQTAQLGANLEVFTVDACDRDAVDSALSRVRLSRPIRGYFNLSIRLEAYPLSSMTPEQWQIAVQTKVQSSWNLHQASLDDDLDMFIMFSSIASIAGSRTQANYAVGNSFQNSLARYRKLSLGLPGLSIALGAIKEAGILAGEDQLMKTLVNTGLHCYNLDDFDKIIEAAILESYSQGRPVIGTGLERFRIVEGEIIANSKQNQIFWSDWPEFGHFFDYEQPGLVSPKEKTLVERIEDSYEHKDEQYLIIYEAFSECLGDVLGRDMEGLDSNMSVAALGLDSLNTITCRYWFFKILHVDVPVFEILACKSIRDLLTRVLSKIKAQSASSKNETIPEPVHHNKTLKYRPISHSQKRMWFLHHYLEDKTVNNLLLESEVIGEIDTQVFSQAWTIFIQRHESLHSQIVDTPQGLQQFPIQNHCFPFSVAEASSEGFEKKCDEVRLALRSHVYDIEAGNLVQGQIVRSSNKEARFFLASHHIAWDRASVRTIFDETAKIYKAIRNGEDPFQLLDPNPYQFIDYTIWQNRILEQAGFMEPHLKYWTKQLANLPTSVSLLPASRVKKRPEVKTYIFDEVEVALDQKVTNGIHRFCQDNSITPFMLVTSTLTLLVSRLTGDKDITIGIADSDRGHSAFDDLVGFTVNLLAIRARLDKNDTLYCDFLERYRETCLKAYQHRALPFDILLQKLNIPRSLSNNQVFQIVVNYQTAGGFKDCDYGDFKLTNYSHYNARPQSDFRLDVEEISTGEMRCLWTYDVSLYSKETMVQVVECFRLLVNDILLRNPQTKLCDFAIPEIQSVPTGLEQYTEHNGILTSEPSDPFTTLFDRAVLKHPDKIAIIDNSNYMTYQDLDIYTGRIAKYLQAERLEPGTRIGICCTTTTRMAIAIYGVVRAGLTYVPIDTHLPEERISTIIKDSEIRMLLIGGVDMSQVTNLGVEHSQIQQIEQLMSKETGSFILLQHESVVPRHGFCCIFTSGTTGRPKGIVVGHRQLRCQMQSYHDFLGTDSSDIMLLASSAIFDMSLTSIYGSILRGATLVISSQELRYSPPELITFAIENQVTNCAITTTQLKFLLSVDSSQLAKWTSLKSLVVGGEEVPPWVASDFYALGLPNAVLYNGYGPTETTVCNALNRIGPSDCSAEVVSIGKPLFPATFRILDERLNNVVQGNIGELYIGGDVLNDGYVNQQELTAAAFIEISTRQSTSSDSSPAKCYRTRDLARMADDGRYFILGRVNGDRQVKIRGIRTELGEIESAIYQALKALDKAMFGISLLAVVYHQGETLVAYLMADEKYIQAVIGEQLLLSSLRFKLKDILPIHMIPSQILIVSCIPQTPTGKICYKSLQTLSHGRNVGVEQNKGLYKIEEKQNLRIRVAEIWKDLLAMESEPSVEDDFFSLGGHSLMLLSVQREVLQRFQIRIPLVDIFTNSSLHSLTNLISSKIIEARRSSVIGKEIPYAGSGSETTFTPMSACVEDRIDWAHEARLPTQILNRGYRSHPKPKNWPISKGIILVGAGTMAGSHLLSHLLTNVSGKIYCIGMDCSNSPGSDPKSRVVQELDHWGLPHHDLERVFAYRGSLSHETLGLSQEQVSMLSTEVGSIYNMDSEVSLLKSYEDLRLSNVESLRFLVSLACRDQTKPPMEIHYLSTWGVPHLQAWSDTKLSSNDFVKGEFEMNHMEPSSDGSLGYLKARWVCEKLLCEAARVGLPVTIYRSSMCGSSQLSNTPLHRGDINRRILEGILQTGLVPDFRSAEGGGMSWISASFLVQSICFFAQKERRHLNEAQFYHIVAEEHIPYTALARLLKTSHQGRSLTTVEPSDWFEALRCSGNEDMVMHAEVLEAWVNAGWLPFQMEAKSTLAQLRLNGIVPPDITKEYLMRHVIGDMGF</sequence>
<dbReference type="InterPro" id="IPR036291">
    <property type="entry name" value="NAD(P)-bd_dom_sf"/>
</dbReference>
<dbReference type="GO" id="GO:0016874">
    <property type="term" value="F:ligase activity"/>
    <property type="evidence" value="ECO:0007669"/>
    <property type="project" value="UniProtKB-KW"/>
</dbReference>
<feature type="domain" description="Ketosynthase family 3 (KS3)" evidence="7">
    <location>
        <begin position="7"/>
        <end position="429"/>
    </location>
</feature>
<dbReference type="Gene3D" id="3.30.70.3290">
    <property type="match status" value="1"/>
</dbReference>
<dbReference type="InterPro" id="IPR042099">
    <property type="entry name" value="ANL_N_sf"/>
</dbReference>
<dbReference type="InterPro" id="IPR036736">
    <property type="entry name" value="ACP-like_sf"/>
</dbReference>
<dbReference type="CDD" id="cd05274">
    <property type="entry name" value="KR_FAS_SDR_x"/>
    <property type="match status" value="1"/>
</dbReference>
<dbReference type="SUPFAM" id="SSF52151">
    <property type="entry name" value="FabD/lysophospholipase-like"/>
    <property type="match status" value="1"/>
</dbReference>
<dbReference type="SUPFAM" id="SSF50129">
    <property type="entry name" value="GroES-like"/>
    <property type="match status" value="1"/>
</dbReference>
<evidence type="ECO:0008006" key="10">
    <source>
        <dbReference type="Google" id="ProtNLM"/>
    </source>
</evidence>
<dbReference type="Gene3D" id="3.10.129.110">
    <property type="entry name" value="Polyketide synthase dehydratase"/>
    <property type="match status" value="1"/>
</dbReference>
<dbReference type="InterPro" id="IPR000873">
    <property type="entry name" value="AMP-dep_synth/lig_dom"/>
</dbReference>
<dbReference type="Pfam" id="PF00550">
    <property type="entry name" value="PP-binding"/>
    <property type="match status" value="1"/>
</dbReference>
<dbReference type="InterPro" id="IPR001242">
    <property type="entry name" value="Condensation_dom"/>
</dbReference>
<keyword evidence="2" id="KW-0597">Phosphoprotein</keyword>
<accession>A0A9N9KPL6</accession>
<dbReference type="SMART" id="SM00822">
    <property type="entry name" value="PKS_KR"/>
    <property type="match status" value="1"/>
</dbReference>
<dbReference type="PANTHER" id="PTHR43775">
    <property type="entry name" value="FATTY ACID SYNTHASE"/>
    <property type="match status" value="1"/>
</dbReference>
<dbReference type="SMART" id="SM00823">
    <property type="entry name" value="PKS_PP"/>
    <property type="match status" value="2"/>
</dbReference>
<dbReference type="InterPro" id="IPR016039">
    <property type="entry name" value="Thiolase-like"/>
</dbReference>
<evidence type="ECO:0000256" key="4">
    <source>
        <dbReference type="ARBA" id="ARBA00022679"/>
    </source>
</evidence>
<dbReference type="PROSITE" id="PS50075">
    <property type="entry name" value="CARRIER"/>
    <property type="match status" value="1"/>
</dbReference>
<dbReference type="Pfam" id="PF00668">
    <property type="entry name" value="Condensation"/>
    <property type="match status" value="1"/>
</dbReference>
<dbReference type="PROSITE" id="PS52004">
    <property type="entry name" value="KS3_2"/>
    <property type="match status" value="1"/>
</dbReference>
<dbReference type="InterPro" id="IPR013968">
    <property type="entry name" value="PKS_KR"/>
</dbReference>
<dbReference type="Proteomes" id="UP000696280">
    <property type="component" value="Unassembled WGS sequence"/>
</dbReference>
<dbReference type="GO" id="GO:0004312">
    <property type="term" value="F:fatty acid synthase activity"/>
    <property type="evidence" value="ECO:0007669"/>
    <property type="project" value="TreeGrafter"/>
</dbReference>
<dbReference type="SUPFAM" id="SSF53901">
    <property type="entry name" value="Thiolase-like"/>
    <property type="match status" value="1"/>
</dbReference>
<dbReference type="SUPFAM" id="SSF56801">
    <property type="entry name" value="Acetyl-CoA synthetase-like"/>
    <property type="match status" value="1"/>
</dbReference>
<dbReference type="InterPro" id="IPR042104">
    <property type="entry name" value="PKS_dehydratase_sf"/>
</dbReference>
<keyword evidence="5" id="KW-0511">Multifunctional enzyme</keyword>